<name>A0A3Q1IRK3_ANATE</name>
<dbReference type="Proteomes" id="UP000265040">
    <property type="component" value="Chromosome 4"/>
</dbReference>
<feature type="compositionally biased region" description="Polar residues" evidence="30">
    <location>
        <begin position="151"/>
        <end position="167"/>
    </location>
</feature>
<keyword evidence="20" id="KW-0175">Coiled coil</keyword>
<evidence type="ECO:0000256" key="24">
    <source>
        <dbReference type="ARBA" id="ARBA00023139"/>
    </source>
</evidence>
<dbReference type="PANTHER" id="PTHR23192">
    <property type="entry name" value="OLFACTOMEDIN-RELATED"/>
    <property type="match status" value="1"/>
</dbReference>
<dbReference type="Ensembl" id="ENSATET00000024968.3">
    <property type="protein sequence ID" value="ENSATEP00000024572.1"/>
    <property type="gene ID" value="ENSATEG00000017070.3"/>
</dbReference>
<keyword evidence="34" id="KW-1185">Reference proteome</keyword>
<accession>A0A3Q1IRK3</accession>
<evidence type="ECO:0000256" key="23">
    <source>
        <dbReference type="ARBA" id="ARBA00023136"/>
    </source>
</evidence>
<dbReference type="RefSeq" id="XP_026199221.1">
    <property type="nucleotide sequence ID" value="XM_026343436.1"/>
</dbReference>
<dbReference type="GO" id="GO:0005741">
    <property type="term" value="C:mitochondrial outer membrane"/>
    <property type="evidence" value="ECO:0007669"/>
    <property type="project" value="UniProtKB-SubCell"/>
</dbReference>
<reference evidence="33" key="1">
    <citation type="submission" date="2021-04" db="EMBL/GenBank/DDBJ databases">
        <authorList>
            <consortium name="Wellcome Sanger Institute Data Sharing"/>
        </authorList>
    </citation>
    <scope>NUCLEOTIDE SEQUENCE [LARGE SCALE GENOMIC DNA]</scope>
</reference>
<evidence type="ECO:0000256" key="16">
    <source>
        <dbReference type="ARBA" id="ARBA00022792"/>
    </source>
</evidence>
<evidence type="ECO:0000256" key="12">
    <source>
        <dbReference type="ARBA" id="ARBA00022530"/>
    </source>
</evidence>
<dbReference type="PANTHER" id="PTHR23192:SF33">
    <property type="entry name" value="MYOCILIN"/>
    <property type="match status" value="1"/>
</dbReference>
<keyword evidence="17" id="KW-0256">Endoplasmic reticulum</keyword>
<evidence type="ECO:0000256" key="25">
    <source>
        <dbReference type="ARBA" id="ARBA00023157"/>
    </source>
</evidence>
<dbReference type="InterPro" id="IPR050605">
    <property type="entry name" value="Olfactomedin-like_domain"/>
</dbReference>
<dbReference type="STRING" id="64144.ENSATEP00000024572"/>
<dbReference type="GO" id="GO:0005758">
    <property type="term" value="C:mitochondrial intermembrane space"/>
    <property type="evidence" value="ECO:0007669"/>
    <property type="project" value="UniProtKB-SubCell"/>
</dbReference>
<evidence type="ECO:0000256" key="11">
    <source>
        <dbReference type="ARBA" id="ARBA00022525"/>
    </source>
</evidence>
<sequence length="479" mass="53401">MFLLLSLCVCGLLLGGDAQNRAALWRRNDQSGQCQYTFTVPSPVESSCPQSGGPEMESLKARLNLLEVLVSRLTGGETGGPQAAGTRAQSDLQEALNRALGERNLLQQEKERLERELGTLQLRMEEMRRETERLRNRPCPPQSPMVPPGTPLQNSGPMRPATGSSPMSHLVSRPNRQGDSSSLTDSAWQYRHPGFQELKAAVTEIPAPDSSEDNTGCGDLISVADPVTHRRADNIAGKYGVWMQDPQAVSPYGPDMVWRIDAIGSEVRQLFGYEDMEQLSKGFPSKVLLLPEPVESTGATMYRGSLYYQRRRSRTLIRYDLGSESIAARRDLPHAGFHGQYPYSWGGYTDIDLSVDEQGLWAVYSTSKAKGAIVISQLDPHSLEVRRSWETNIRKTSVANSFIICGKLYTLSSYAAANATINYVYDTTTSQGKAIAIPFKNKYFYNCMIDYNMAQRKLFAWDNYHLVSYDLRLGRTQAN</sequence>
<feature type="domain" description="Olfactomedin-like" evidence="32">
    <location>
        <begin position="216"/>
        <end position="475"/>
    </location>
</feature>
<dbReference type="GO" id="GO:0031410">
    <property type="term" value="C:cytoplasmic vesicle"/>
    <property type="evidence" value="ECO:0007669"/>
    <property type="project" value="UniProtKB-SubCell"/>
</dbReference>
<evidence type="ECO:0000259" key="32">
    <source>
        <dbReference type="PROSITE" id="PS51132"/>
    </source>
</evidence>
<evidence type="ECO:0000256" key="14">
    <source>
        <dbReference type="ARBA" id="ARBA00022729"/>
    </source>
</evidence>
<dbReference type="Pfam" id="PF02191">
    <property type="entry name" value="OLF"/>
    <property type="match status" value="1"/>
</dbReference>
<evidence type="ECO:0000256" key="28">
    <source>
        <dbReference type="ARBA" id="ARBA00023329"/>
    </source>
</evidence>
<evidence type="ECO:0000256" key="8">
    <source>
        <dbReference type="ARBA" id="ARBA00004555"/>
    </source>
</evidence>
<evidence type="ECO:0000256" key="7">
    <source>
        <dbReference type="ARBA" id="ARBA00004550"/>
    </source>
</evidence>
<feature type="region of interest" description="Disordered" evidence="30">
    <location>
        <begin position="127"/>
        <end position="185"/>
    </location>
</feature>
<evidence type="ECO:0000256" key="13">
    <source>
        <dbReference type="ARBA" id="ARBA00022723"/>
    </source>
</evidence>
<dbReference type="InParanoid" id="A0A3Q1IRK3"/>
<feature type="compositionally biased region" description="Polar residues" evidence="30">
    <location>
        <begin position="174"/>
        <end position="185"/>
    </location>
</feature>
<comment type="subcellular location">
    <subcellularLocation>
        <location evidence="1">Cell projection</location>
        <location evidence="1">Cilium</location>
    </subcellularLocation>
    <subcellularLocation>
        <location evidence="6">Cytoplasmic vesicle</location>
    </subcellularLocation>
    <subcellularLocation>
        <location evidence="8">Golgi apparatus</location>
    </subcellularLocation>
    <subcellularLocation>
        <location evidence="2">Mitochondrion inner membrane</location>
    </subcellularLocation>
    <subcellularLocation>
        <location evidence="9">Mitochondrion intermembrane space</location>
    </subcellularLocation>
    <subcellularLocation>
        <location evidence="3">Mitochondrion outer membrane</location>
    </subcellularLocation>
    <subcellularLocation>
        <location evidence="4">Rough endoplasmic reticulum</location>
    </subcellularLocation>
    <subcellularLocation>
        <location evidence="7">Secreted</location>
        <location evidence="7">Extracellular exosome</location>
    </subcellularLocation>
    <subcellularLocation>
        <location evidence="5">Secreted</location>
        <location evidence="5">Extracellular space</location>
        <location evidence="5">Extracellular matrix</location>
    </subcellularLocation>
</comment>
<evidence type="ECO:0000256" key="5">
    <source>
        <dbReference type="ARBA" id="ARBA00004498"/>
    </source>
</evidence>
<evidence type="ECO:0000256" key="17">
    <source>
        <dbReference type="ARBA" id="ARBA00022824"/>
    </source>
</evidence>
<feature type="compositionally biased region" description="Pro residues" evidence="30">
    <location>
        <begin position="138"/>
        <end position="150"/>
    </location>
</feature>
<evidence type="ECO:0000256" key="20">
    <source>
        <dbReference type="ARBA" id="ARBA00023054"/>
    </source>
</evidence>
<dbReference type="GO" id="GO:0007165">
    <property type="term" value="P:signal transduction"/>
    <property type="evidence" value="ECO:0007669"/>
    <property type="project" value="TreeGrafter"/>
</dbReference>
<dbReference type="OMA" id="REVSKWN"/>
<dbReference type="InterPro" id="IPR003112">
    <property type="entry name" value="Olfac-like_dom"/>
</dbReference>
<dbReference type="GO" id="GO:0005794">
    <property type="term" value="C:Golgi apparatus"/>
    <property type="evidence" value="ECO:0007669"/>
    <property type="project" value="UniProtKB-SubCell"/>
</dbReference>
<evidence type="ECO:0000256" key="21">
    <source>
        <dbReference type="ARBA" id="ARBA00023069"/>
    </source>
</evidence>
<keyword evidence="22" id="KW-0496">Mitochondrion</keyword>
<evidence type="ECO:0000313" key="33">
    <source>
        <dbReference type="Ensembl" id="ENSATEP00000024572.1"/>
    </source>
</evidence>
<evidence type="ECO:0000256" key="2">
    <source>
        <dbReference type="ARBA" id="ARBA00004273"/>
    </source>
</evidence>
<reference evidence="33" key="2">
    <citation type="submission" date="2025-08" db="UniProtKB">
        <authorList>
            <consortium name="Ensembl"/>
        </authorList>
    </citation>
    <scope>IDENTIFICATION</scope>
</reference>
<keyword evidence="16" id="KW-0999">Mitochondrion inner membrane</keyword>
<evidence type="ECO:0000256" key="4">
    <source>
        <dbReference type="ARBA" id="ARBA00004427"/>
    </source>
</evidence>
<feature type="signal peptide" evidence="31">
    <location>
        <begin position="1"/>
        <end position="18"/>
    </location>
</feature>
<keyword evidence="15" id="KW-1000">Mitochondrion outer membrane</keyword>
<protein>
    <recommendedName>
        <fullName evidence="10">Myocilin</fullName>
    </recommendedName>
</protein>
<keyword evidence="18" id="KW-0106">Calcium</keyword>
<dbReference type="FunCoup" id="A0A3Q1IRK3">
    <property type="interactions" value="757"/>
</dbReference>
<keyword evidence="12" id="KW-0272">Extracellular matrix</keyword>
<evidence type="ECO:0000256" key="29">
    <source>
        <dbReference type="PROSITE-ProRule" id="PRU00446"/>
    </source>
</evidence>
<proteinExistence type="predicted"/>
<keyword evidence="27" id="KW-0449">Lipoprotein</keyword>
<keyword evidence="21" id="KW-0969">Cilium</keyword>
<dbReference type="GO" id="GO:0005615">
    <property type="term" value="C:extracellular space"/>
    <property type="evidence" value="ECO:0007669"/>
    <property type="project" value="TreeGrafter"/>
</dbReference>
<dbReference type="AlphaFoldDB" id="A0A3Q1IRK3"/>
<dbReference type="GeneTree" id="ENSGT00940000158561"/>
<dbReference type="GO" id="GO:0030237">
    <property type="term" value="P:female sex determination"/>
    <property type="evidence" value="ECO:0007669"/>
    <property type="project" value="Ensembl"/>
</dbReference>
<evidence type="ECO:0000256" key="10">
    <source>
        <dbReference type="ARBA" id="ARBA00017216"/>
    </source>
</evidence>
<keyword evidence="14 31" id="KW-0732">Signal</keyword>
<evidence type="ECO:0000256" key="3">
    <source>
        <dbReference type="ARBA" id="ARBA00004294"/>
    </source>
</evidence>
<evidence type="ECO:0000256" key="18">
    <source>
        <dbReference type="ARBA" id="ARBA00022837"/>
    </source>
</evidence>
<feature type="chain" id="PRO_5018757387" description="Myocilin" evidence="31">
    <location>
        <begin position="19"/>
        <end position="479"/>
    </location>
</feature>
<dbReference type="GO" id="GO:0005791">
    <property type="term" value="C:rough endoplasmic reticulum"/>
    <property type="evidence" value="ECO:0007669"/>
    <property type="project" value="UniProtKB-SubCell"/>
</dbReference>
<dbReference type="GO" id="GO:0046872">
    <property type="term" value="F:metal ion binding"/>
    <property type="evidence" value="ECO:0007669"/>
    <property type="project" value="UniProtKB-KW"/>
</dbReference>
<reference evidence="33" key="3">
    <citation type="submission" date="2025-09" db="UniProtKB">
        <authorList>
            <consortium name="Ensembl"/>
        </authorList>
    </citation>
    <scope>IDENTIFICATION</scope>
</reference>
<evidence type="ECO:0000256" key="31">
    <source>
        <dbReference type="SAM" id="SignalP"/>
    </source>
</evidence>
<keyword evidence="28" id="KW-0968">Cytoplasmic vesicle</keyword>
<evidence type="ECO:0000256" key="27">
    <source>
        <dbReference type="ARBA" id="ARBA00023288"/>
    </source>
</evidence>
<keyword evidence="26" id="KW-0966">Cell projection</keyword>
<keyword evidence="13" id="KW-0479">Metal-binding</keyword>
<evidence type="ECO:0000256" key="1">
    <source>
        <dbReference type="ARBA" id="ARBA00004138"/>
    </source>
</evidence>
<keyword evidence="23" id="KW-0472">Membrane</keyword>
<dbReference type="GO" id="GO:0005743">
    <property type="term" value="C:mitochondrial inner membrane"/>
    <property type="evidence" value="ECO:0007669"/>
    <property type="project" value="UniProtKB-SubCell"/>
</dbReference>
<evidence type="ECO:0000313" key="34">
    <source>
        <dbReference type="Proteomes" id="UP000265040"/>
    </source>
</evidence>
<organism evidence="33 34">
    <name type="scientific">Anabas testudineus</name>
    <name type="common">Climbing perch</name>
    <name type="synonym">Anthias testudineus</name>
    <dbReference type="NCBI Taxonomy" id="64144"/>
    <lineage>
        <taxon>Eukaryota</taxon>
        <taxon>Metazoa</taxon>
        <taxon>Chordata</taxon>
        <taxon>Craniata</taxon>
        <taxon>Vertebrata</taxon>
        <taxon>Euteleostomi</taxon>
        <taxon>Actinopterygii</taxon>
        <taxon>Neopterygii</taxon>
        <taxon>Teleostei</taxon>
        <taxon>Neoteleostei</taxon>
        <taxon>Acanthomorphata</taxon>
        <taxon>Anabantaria</taxon>
        <taxon>Anabantiformes</taxon>
        <taxon>Anabantoidei</taxon>
        <taxon>Anabantidae</taxon>
        <taxon>Anabas</taxon>
    </lineage>
</organism>
<keyword evidence="24" id="KW-0564">Palmitate</keyword>
<keyword evidence="11" id="KW-0964">Secreted</keyword>
<gene>
    <name evidence="33" type="primary">MYOC</name>
</gene>
<evidence type="ECO:0000256" key="30">
    <source>
        <dbReference type="SAM" id="MobiDB-lite"/>
    </source>
</evidence>
<dbReference type="PROSITE" id="PS51132">
    <property type="entry name" value="OLF"/>
    <property type="match status" value="1"/>
</dbReference>
<evidence type="ECO:0000256" key="15">
    <source>
        <dbReference type="ARBA" id="ARBA00022787"/>
    </source>
</evidence>
<evidence type="ECO:0000256" key="22">
    <source>
        <dbReference type="ARBA" id="ARBA00023128"/>
    </source>
</evidence>
<dbReference type="OrthoDB" id="8626508at2759"/>
<dbReference type="GeneID" id="113150755"/>
<dbReference type="GO" id="GO:0001649">
    <property type="term" value="P:osteoblast differentiation"/>
    <property type="evidence" value="ECO:0007669"/>
    <property type="project" value="TreeGrafter"/>
</dbReference>
<evidence type="ECO:0000256" key="6">
    <source>
        <dbReference type="ARBA" id="ARBA00004541"/>
    </source>
</evidence>
<dbReference type="SMART" id="SM00284">
    <property type="entry name" value="OLF"/>
    <property type="match status" value="1"/>
</dbReference>
<keyword evidence="25" id="KW-1015">Disulfide bond</keyword>
<keyword evidence="19" id="KW-0333">Golgi apparatus</keyword>
<evidence type="ECO:0000256" key="9">
    <source>
        <dbReference type="ARBA" id="ARBA00004569"/>
    </source>
</evidence>
<dbReference type="GO" id="GO:0005929">
    <property type="term" value="C:cilium"/>
    <property type="evidence" value="ECO:0007669"/>
    <property type="project" value="UniProtKB-SubCell"/>
</dbReference>
<evidence type="ECO:0000256" key="19">
    <source>
        <dbReference type="ARBA" id="ARBA00023034"/>
    </source>
</evidence>
<evidence type="ECO:0000256" key="26">
    <source>
        <dbReference type="ARBA" id="ARBA00023273"/>
    </source>
</evidence>
<comment type="caution">
    <text evidence="29">Lacks conserved residue(s) required for the propagation of feature annotation.</text>
</comment>